<reference evidence="2" key="2">
    <citation type="submission" date="2025-09" db="UniProtKB">
        <authorList>
            <consortium name="Ensembl"/>
        </authorList>
    </citation>
    <scope>IDENTIFICATION</scope>
</reference>
<feature type="signal peptide" evidence="1">
    <location>
        <begin position="1"/>
        <end position="18"/>
    </location>
</feature>
<dbReference type="AlphaFoldDB" id="A0A8C6D7F6"/>
<protein>
    <recommendedName>
        <fullName evidence="4">Secreted protein</fullName>
    </recommendedName>
</protein>
<organism evidence="2 3">
    <name type="scientific">Moschus moschiferus</name>
    <name type="common">Siberian musk deer</name>
    <name type="synonym">Moschus sibiricus</name>
    <dbReference type="NCBI Taxonomy" id="68415"/>
    <lineage>
        <taxon>Eukaryota</taxon>
        <taxon>Metazoa</taxon>
        <taxon>Chordata</taxon>
        <taxon>Craniata</taxon>
        <taxon>Vertebrata</taxon>
        <taxon>Euteleostomi</taxon>
        <taxon>Mammalia</taxon>
        <taxon>Eutheria</taxon>
        <taxon>Laurasiatheria</taxon>
        <taxon>Artiodactyla</taxon>
        <taxon>Ruminantia</taxon>
        <taxon>Pecora</taxon>
        <taxon>Moschidae</taxon>
        <taxon>Moschus</taxon>
    </lineage>
</organism>
<keyword evidence="3" id="KW-1185">Reference proteome</keyword>
<evidence type="ECO:0000313" key="3">
    <source>
        <dbReference type="Proteomes" id="UP000694544"/>
    </source>
</evidence>
<dbReference type="Ensembl" id="ENSMMST00000012903.1">
    <property type="protein sequence ID" value="ENSMMSP00000011688.1"/>
    <property type="gene ID" value="ENSMMSG00000008960.1"/>
</dbReference>
<accession>A0A8C6D7F6</accession>
<dbReference type="GeneTree" id="ENSGT00930000152728"/>
<reference evidence="2" key="1">
    <citation type="submission" date="2025-08" db="UniProtKB">
        <authorList>
            <consortium name="Ensembl"/>
        </authorList>
    </citation>
    <scope>IDENTIFICATION</scope>
</reference>
<name>A0A8C6D7F6_MOSMO</name>
<keyword evidence="1" id="KW-0732">Signal</keyword>
<sequence>ILLTHFSSFAILVSSSQGFMSSKTEDLATSDGCLAFFDANCARGSSLSLLVSSLSSSSSDPNRSMSSSTLLSAAPFSVVPSIIARPYLPKAFFTPGRLVFL</sequence>
<evidence type="ECO:0000313" key="2">
    <source>
        <dbReference type="Ensembl" id="ENSMMSP00000011688.1"/>
    </source>
</evidence>
<evidence type="ECO:0000256" key="1">
    <source>
        <dbReference type="SAM" id="SignalP"/>
    </source>
</evidence>
<evidence type="ECO:0008006" key="4">
    <source>
        <dbReference type="Google" id="ProtNLM"/>
    </source>
</evidence>
<dbReference type="Proteomes" id="UP000694544">
    <property type="component" value="Unplaced"/>
</dbReference>
<proteinExistence type="predicted"/>
<feature type="chain" id="PRO_5034140189" description="Secreted protein" evidence="1">
    <location>
        <begin position="19"/>
        <end position="101"/>
    </location>
</feature>